<dbReference type="InterPro" id="IPR000873">
    <property type="entry name" value="AMP-dep_synth/lig_dom"/>
</dbReference>
<dbReference type="EC" id="6.1.1.13" evidence="3"/>
<dbReference type="Proteomes" id="UP000001299">
    <property type="component" value="Chromosome 1"/>
</dbReference>
<dbReference type="InterPro" id="IPR010071">
    <property type="entry name" value="AA_adenyl_dom"/>
</dbReference>
<dbReference type="HOGENOM" id="CLU_000022_2_12_9"/>
<dbReference type="PROSITE" id="PS00455">
    <property type="entry name" value="AMP_BINDING"/>
    <property type="match status" value="1"/>
</dbReference>
<dbReference type="Pfam" id="PF13193">
    <property type="entry name" value="AMP-binding_C"/>
    <property type="match status" value="1"/>
</dbReference>
<dbReference type="Pfam" id="PF00501">
    <property type="entry name" value="AMP-binding"/>
    <property type="match status" value="1"/>
</dbReference>
<protein>
    <submittedName>
        <fullName evidence="3">AMP-binding enzyme</fullName>
        <ecNumber evidence="3">6.1.1.13</ecNumber>
    </submittedName>
</protein>
<dbReference type="InterPro" id="IPR045851">
    <property type="entry name" value="AMP-bd_C_sf"/>
</dbReference>
<dbReference type="InterPro" id="IPR025110">
    <property type="entry name" value="AMP-bd_C"/>
</dbReference>
<dbReference type="RefSeq" id="WP_013279823.1">
    <property type="nucleotide sequence ID" value="NC_014387.1"/>
</dbReference>
<feature type="domain" description="AMP-dependent synthetase/ligase" evidence="1">
    <location>
        <begin position="15"/>
        <end position="368"/>
    </location>
</feature>
<name>E0RZG9_BUTPB</name>
<dbReference type="InterPro" id="IPR020845">
    <property type="entry name" value="AMP-binding_CS"/>
</dbReference>
<dbReference type="GO" id="GO:0016874">
    <property type="term" value="F:ligase activity"/>
    <property type="evidence" value="ECO:0007669"/>
    <property type="project" value="UniProtKB-KW"/>
</dbReference>
<sequence>MGYMGMYYNILQYLEETEAKYRDKIAYADESEEYSFTRLLDCAKRIGTMVAFKVGQHSPIVIYTEKKASCVAAFLGAVYAGCFYVPIDSQMPLDRVKLIFETLKPALIIYDDTTSKEVDDIDCSIDRVHISEAVLTNIDQKRLDSIRCESKSTDLLYVLFTSGSTGVPKGVTISHLAVIDFMEWICERYRLDEAVRLCNQAPFYFDASVPDLFIPLKTGATTFIPSKMRYTFPKKILQYIVENEINTLVWVPSALCNVVNCKAFEIIKPSTIRLVIFCGEVMPCKHLNEWIKNVPLAKYVNMYGPTEATYACMYYDIERAFSDEEVLPLGKACENSAVLVINDEGNVAKEGEIGELCILGQCLSNGYYGAPERTKEVFVQNPTNDKWMEIMYKTGDLAYRTEDVFYFSGRRDYQIKRLGHRIELGEIENAVISIEGVDSACCLYNRDTSEIIVVYSGTNKTENIASYISKKLPGYMHPNKYQYLDKMPMNINGKIDRVKLNKLYAEG</sequence>
<dbReference type="Gene3D" id="3.40.50.12780">
    <property type="entry name" value="N-terminal domain of ligase-like"/>
    <property type="match status" value="1"/>
</dbReference>
<evidence type="ECO:0000259" key="2">
    <source>
        <dbReference type="Pfam" id="PF13193"/>
    </source>
</evidence>
<dbReference type="PANTHER" id="PTHR45527">
    <property type="entry name" value="NONRIBOSOMAL PEPTIDE SYNTHETASE"/>
    <property type="match status" value="1"/>
</dbReference>
<dbReference type="SUPFAM" id="SSF56801">
    <property type="entry name" value="Acetyl-CoA synthetase-like"/>
    <property type="match status" value="1"/>
</dbReference>
<dbReference type="KEGG" id="bpb:bpr_I0418"/>
<feature type="domain" description="AMP-binding enzyme C-terminal" evidence="2">
    <location>
        <begin position="426"/>
        <end position="494"/>
    </location>
</feature>
<dbReference type="Gene3D" id="3.30.300.30">
    <property type="match status" value="1"/>
</dbReference>
<dbReference type="GO" id="GO:0044550">
    <property type="term" value="P:secondary metabolite biosynthetic process"/>
    <property type="evidence" value="ECO:0007669"/>
    <property type="project" value="TreeGrafter"/>
</dbReference>
<dbReference type="STRING" id="515622.bpr_I0418"/>
<organism evidence="3 4">
    <name type="scientific">Butyrivibrio proteoclasticus (strain ATCC 51982 / DSM 14932 / B316)</name>
    <name type="common">Clostridium proteoclasticum</name>
    <dbReference type="NCBI Taxonomy" id="515622"/>
    <lineage>
        <taxon>Bacteria</taxon>
        <taxon>Bacillati</taxon>
        <taxon>Bacillota</taxon>
        <taxon>Clostridia</taxon>
        <taxon>Lachnospirales</taxon>
        <taxon>Lachnospiraceae</taxon>
        <taxon>Butyrivibrio</taxon>
    </lineage>
</organism>
<keyword evidence="4" id="KW-1185">Reference proteome</keyword>
<accession>E0RZG9</accession>
<keyword evidence="3" id="KW-0436">Ligase</keyword>
<dbReference type="eggNOG" id="COG1020">
    <property type="taxonomic scope" value="Bacteria"/>
</dbReference>
<dbReference type="NCBIfam" id="TIGR01733">
    <property type="entry name" value="AA-adenyl-dom"/>
    <property type="match status" value="1"/>
</dbReference>
<dbReference type="InterPro" id="IPR042099">
    <property type="entry name" value="ANL_N_sf"/>
</dbReference>
<evidence type="ECO:0000259" key="1">
    <source>
        <dbReference type="Pfam" id="PF00501"/>
    </source>
</evidence>
<dbReference type="GO" id="GO:0005737">
    <property type="term" value="C:cytoplasm"/>
    <property type="evidence" value="ECO:0007669"/>
    <property type="project" value="TreeGrafter"/>
</dbReference>
<dbReference type="AlphaFoldDB" id="E0RZG9"/>
<evidence type="ECO:0000313" key="3">
    <source>
        <dbReference type="EMBL" id="ADL33166.1"/>
    </source>
</evidence>
<dbReference type="GO" id="GO:0031177">
    <property type="term" value="F:phosphopantetheine binding"/>
    <property type="evidence" value="ECO:0007669"/>
    <property type="project" value="TreeGrafter"/>
</dbReference>
<dbReference type="PANTHER" id="PTHR45527:SF1">
    <property type="entry name" value="FATTY ACID SYNTHASE"/>
    <property type="match status" value="1"/>
</dbReference>
<evidence type="ECO:0000313" key="4">
    <source>
        <dbReference type="Proteomes" id="UP000001299"/>
    </source>
</evidence>
<gene>
    <name evidence="3" type="ordered locus">bpr_I0418</name>
</gene>
<dbReference type="EMBL" id="CP001810">
    <property type="protein sequence ID" value="ADL33166.1"/>
    <property type="molecule type" value="Genomic_DNA"/>
</dbReference>
<proteinExistence type="predicted"/>
<reference evidence="3 4" key="1">
    <citation type="journal article" date="2010" name="PLoS ONE">
        <title>The glycobiome of the rumen bacterium Butyrivibrio proteoclasticus B316(T) highlights adaptation to a polysaccharide-rich environment.</title>
        <authorList>
            <person name="Kelly W.J."/>
            <person name="Leahy S.C."/>
            <person name="Altermann E."/>
            <person name="Yeoman C.J."/>
            <person name="Dunne J.C."/>
            <person name="Kong Z."/>
            <person name="Pacheco D.M."/>
            <person name="Li D."/>
            <person name="Noel S.J."/>
            <person name="Moon C.D."/>
            <person name="Cookson A.L."/>
            <person name="Attwood G.T."/>
        </authorList>
    </citation>
    <scope>NUCLEOTIDE SEQUENCE [LARGE SCALE GENOMIC DNA]</scope>
    <source>
        <strain evidence="4">ATCC 51982 / DSM 14932 / B316</strain>
    </source>
</reference>
<dbReference type="GO" id="GO:0043041">
    <property type="term" value="P:amino acid activation for nonribosomal peptide biosynthetic process"/>
    <property type="evidence" value="ECO:0007669"/>
    <property type="project" value="TreeGrafter"/>
</dbReference>